<evidence type="ECO:0008006" key="4">
    <source>
        <dbReference type="Google" id="ProtNLM"/>
    </source>
</evidence>
<proteinExistence type="predicted"/>
<dbReference type="EMBL" id="JBHRYQ010000001">
    <property type="protein sequence ID" value="MFC3810852.1"/>
    <property type="molecule type" value="Genomic_DNA"/>
</dbReference>
<sequence>MKKILLIFGILLILSENSFGQCTSCTYTYSGGPGTSFTVNTGETLCITSNLTNPTINGGNGTICVATGVTLQWDGLSANSGWTINNYGTINTSLNGGQGTLILNNKSGGTFNFTTTNAINFSQNGGQTMLLSNEAGGTLNALNTSLFNIGNAATVTNNGNMYVSKMENAEGQVNNYSYLKVNTEYYNHGGLINNGLIEVNNLKVTDKALPMTNNKFIIVKTGGADIAGNMVNNGSIDIQGGNLNISKEISGTNGWIHVAAGTSTIQCGGKYFGTNLKFCDVNTAGNGPDSQCANAGTYNATVDCFYTANSAFPIKVQSFKAENQKDKVKLSWFTSDALDFESFEVQKSFDAKSFETIESVNYDADKAAYSTFDLNPKYGVNYYRLKLLSKNNIIDYSKIVSERFNEFNEFVEIINPIQNRTISVKTNIENPTVVLRDIIGREVFYVYKQTSNGFELTVQRTSPTLLVLKIGGLYESFSKRLIFE</sequence>
<gene>
    <name evidence="2" type="ORF">ACFOOI_09325</name>
</gene>
<evidence type="ECO:0000313" key="3">
    <source>
        <dbReference type="Proteomes" id="UP001595616"/>
    </source>
</evidence>
<accession>A0ABV7YX08</accession>
<dbReference type="Proteomes" id="UP001595616">
    <property type="component" value="Unassembled WGS sequence"/>
</dbReference>
<reference evidence="3" key="1">
    <citation type="journal article" date="2019" name="Int. J. Syst. Evol. Microbiol.">
        <title>The Global Catalogue of Microorganisms (GCM) 10K type strain sequencing project: providing services to taxonomists for standard genome sequencing and annotation.</title>
        <authorList>
            <consortium name="The Broad Institute Genomics Platform"/>
            <consortium name="The Broad Institute Genome Sequencing Center for Infectious Disease"/>
            <person name="Wu L."/>
            <person name="Ma J."/>
        </authorList>
    </citation>
    <scope>NUCLEOTIDE SEQUENCE [LARGE SCALE GENOMIC DNA]</scope>
    <source>
        <strain evidence="3">CECT 7956</strain>
    </source>
</reference>
<protein>
    <recommendedName>
        <fullName evidence="4">T9SS type A sorting domain-containing protein</fullName>
    </recommendedName>
</protein>
<feature type="chain" id="PRO_5046045121" description="T9SS type A sorting domain-containing protein" evidence="1">
    <location>
        <begin position="21"/>
        <end position="484"/>
    </location>
</feature>
<comment type="caution">
    <text evidence="2">The sequence shown here is derived from an EMBL/GenBank/DDBJ whole genome shotgun (WGS) entry which is preliminary data.</text>
</comment>
<evidence type="ECO:0000256" key="1">
    <source>
        <dbReference type="SAM" id="SignalP"/>
    </source>
</evidence>
<feature type="signal peptide" evidence="1">
    <location>
        <begin position="1"/>
        <end position="20"/>
    </location>
</feature>
<keyword evidence="3" id="KW-1185">Reference proteome</keyword>
<name>A0ABV7YX08_9BACT</name>
<dbReference type="RefSeq" id="WP_379837322.1">
    <property type="nucleotide sequence ID" value="NZ_JBHRYQ010000001.1"/>
</dbReference>
<evidence type="ECO:0000313" key="2">
    <source>
        <dbReference type="EMBL" id="MFC3810852.1"/>
    </source>
</evidence>
<keyword evidence="1" id="KW-0732">Signal</keyword>
<organism evidence="2 3">
    <name type="scientific">Lacihabitans lacunae</name>
    <dbReference type="NCBI Taxonomy" id="1028214"/>
    <lineage>
        <taxon>Bacteria</taxon>
        <taxon>Pseudomonadati</taxon>
        <taxon>Bacteroidota</taxon>
        <taxon>Cytophagia</taxon>
        <taxon>Cytophagales</taxon>
        <taxon>Leadbetterellaceae</taxon>
        <taxon>Lacihabitans</taxon>
    </lineage>
</organism>